<comment type="subcellular location">
    <subcellularLocation>
        <location evidence="1 9">Cytoplasm</location>
    </subcellularLocation>
</comment>
<dbReference type="InterPro" id="IPR028881">
    <property type="entry name" value="PAN2_UCH_dom"/>
</dbReference>
<dbReference type="FunFam" id="3.30.420.10:FF:000028">
    <property type="entry name" value="PAN2-PAN3 deadenylation complex catalytic subunit PAN2"/>
    <property type="match status" value="1"/>
</dbReference>
<comment type="catalytic activity">
    <reaction evidence="9">
        <text>Exonucleolytic cleavage of poly(A) to 5'-AMP.</text>
        <dbReference type="EC" id="3.1.13.4"/>
    </reaction>
</comment>
<evidence type="ECO:0000256" key="3">
    <source>
        <dbReference type="ARBA" id="ARBA00022574"/>
    </source>
</evidence>
<dbReference type="EC" id="3.1.13.4" evidence="9"/>
<feature type="binding site" evidence="9">
    <location>
        <position position="1019"/>
    </location>
    <ligand>
        <name>a divalent metal cation</name>
        <dbReference type="ChEBI" id="CHEBI:60240"/>
        <note>catalytic</note>
    </ligand>
</feature>
<feature type="region of interest" description="Disordered" evidence="10">
    <location>
        <begin position="434"/>
        <end position="473"/>
    </location>
</feature>
<keyword evidence="6 9" id="KW-0479">Metal-binding</keyword>
<evidence type="ECO:0000256" key="8">
    <source>
        <dbReference type="ARBA" id="ARBA00022839"/>
    </source>
</evidence>
<feature type="binding site" evidence="9">
    <location>
        <position position="912"/>
    </location>
    <ligand>
        <name>a divalent metal cation</name>
        <dbReference type="ChEBI" id="CHEBI:60240"/>
        <note>catalytic</note>
    </ligand>
</feature>
<feature type="region of interest" description="Disordered" evidence="10">
    <location>
        <begin position="95"/>
        <end position="123"/>
    </location>
</feature>
<gene>
    <name evidence="9" type="primary">PAN2</name>
    <name evidence="12" type="ORF">MKK02DRAFT_24706</name>
</gene>
<feature type="binding site" evidence="9">
    <location>
        <position position="1072"/>
    </location>
    <ligand>
        <name>a divalent metal cation</name>
        <dbReference type="ChEBI" id="CHEBI:60240"/>
        <note>catalytic</note>
    </ligand>
</feature>
<keyword evidence="5 9" id="KW-0540">Nuclease</keyword>
<dbReference type="GO" id="GO:0000289">
    <property type="term" value="P:nuclear-transcribed mRNA poly(A) tail shortening"/>
    <property type="evidence" value="ECO:0007669"/>
    <property type="project" value="UniProtKB-UniRule"/>
</dbReference>
<evidence type="ECO:0000256" key="2">
    <source>
        <dbReference type="ARBA" id="ARBA00022490"/>
    </source>
</evidence>
<evidence type="ECO:0000256" key="9">
    <source>
        <dbReference type="HAMAP-Rule" id="MF_03182"/>
    </source>
</evidence>
<dbReference type="PANTHER" id="PTHR15728:SF0">
    <property type="entry name" value="PAN2-PAN3 DEADENYLATION COMPLEX CATALYTIC SUBUNIT PAN2"/>
    <property type="match status" value="1"/>
</dbReference>
<dbReference type="Pfam" id="PF20770">
    <property type="entry name" value="PAN2_N"/>
    <property type="match status" value="1"/>
</dbReference>
<evidence type="ECO:0000256" key="6">
    <source>
        <dbReference type="ARBA" id="ARBA00022723"/>
    </source>
</evidence>
<dbReference type="InterPro" id="IPR015943">
    <property type="entry name" value="WD40/YVTN_repeat-like_dom_sf"/>
</dbReference>
<dbReference type="Gene3D" id="3.90.70.10">
    <property type="entry name" value="Cysteine proteinases"/>
    <property type="match status" value="1"/>
</dbReference>
<dbReference type="PROSITE" id="PS50235">
    <property type="entry name" value="USP_3"/>
    <property type="match status" value="1"/>
</dbReference>
<keyword evidence="4 9" id="KW-0507">mRNA processing</keyword>
<evidence type="ECO:0000256" key="5">
    <source>
        <dbReference type="ARBA" id="ARBA00022722"/>
    </source>
</evidence>
<evidence type="ECO:0000256" key="7">
    <source>
        <dbReference type="ARBA" id="ARBA00022801"/>
    </source>
</evidence>
<evidence type="ECO:0000259" key="11">
    <source>
        <dbReference type="PROSITE" id="PS50235"/>
    </source>
</evidence>
<dbReference type="Gene3D" id="3.30.420.10">
    <property type="entry name" value="Ribonuclease H-like superfamily/Ribonuclease H"/>
    <property type="match status" value="1"/>
</dbReference>
<sequence length="1192" mass="131351">MATYNPLQLLPLPPTRADPKPIPSAITIDPFSDLVWVGTSSGSVSAFCNPLQLAPNVRFPAHGSSVPGLGFVPGFNAGVREIRVTDREIWTLTEGGVGGRKKGGQPRWSVTDPMRGMRSMSPNPLNSHELLVGGVGQMMLVNTSKGDVVRRVTDSQFDSLPVVHLAPLQRTVLSALSSGSISILDPRTGFKAASTMQSHTGGISGADANGHLICTWGWTHMQGRPLPDPLVRLYDIRNLRPLAPISFGPSPSFCLLHPTNASELVIASQTGTMQTVDLGTNPGGYQQLDASYVTSMALSPLGDYLAFGDAEGQLHLWTTHDTADVNGAKPPFNGYEGLKPEWPDQVDPPTTAPFDDFTPLNIIGMPHYTEPLLSNIPLSDYAPVTSPFFNPPEPVPAPILAAMKMTDMIGYATMPRELKGKRYVRTARPGAGKWATGKGWTTARKESGPKFRSEKERLKLSGSREAGEEETVPGQVPKHCRKVEIKYSKFGIEDFDFGYYNYTEYSGLETDILNSYTNALLQALHYSAPVRAVAKAHICVECKKEHCLLCEAGFLFRMLEDARGTNCQANNFSRAFSATPQASALGLLDTDETSNAPYGSLIQSFNRWLLATFSSEAIVDGETFAVRKPSMSTLSLGSKESAIDQVLGIRTRTTNACSSCDSVASREGTLHVIDIQYLRKPLETKFTELLRTSLLRESSTKATCASCKQFVPLASRRIIDGELEDSLPAVLSVNAMVSTPEIFGLWQDKPTRGGAPAPRFLPKQLVIRADEAGEIAFAEEGEGLVYDVTSIVVQIQETPDSQAHLLSYVKMPKSDESKGGWVIFNDFAVRRVSEEEVFSFPAQWKVPTVIMMTRRDSADILQLETLPKQMGTGVLFEDVSLAWNRRPNMIKHQRLQPDELPRQGTLIAIDAEFVALQQEEMEFRSDGTKNVLRPSHMSLARVSVTRGQGEKEGVPFIDDYILTKEVVVDFLTEFSGIKHGDLDPNNSPHTLVPLKVAYKKLRLLVDLGCIFIGHGLAKDFRTINIFVPPDQIIDTVKIYSSPSRQRRLSLRFLVWFLLETEIQTASHDSIEDAKYALMLYRAYLRFEEEGRFDEIMEQIFDEGQKVGFRPPHEHRTSPQFVPQMMAPPPFAPPRPPRYHGSAPPTNGQMLPPPGGDSWRNVPPMDGMIPRSSSVASSAGGGARPSRTQRRRH</sequence>
<dbReference type="InterPro" id="IPR036322">
    <property type="entry name" value="WD40_repeat_dom_sf"/>
</dbReference>
<dbReference type="GO" id="GO:0004535">
    <property type="term" value="F:poly(A)-specific ribonuclease activity"/>
    <property type="evidence" value="ECO:0007669"/>
    <property type="project" value="UniProtKB-UniRule"/>
</dbReference>
<dbReference type="InterPro" id="IPR038765">
    <property type="entry name" value="Papain-like_cys_pep_sf"/>
</dbReference>
<evidence type="ECO:0000313" key="12">
    <source>
        <dbReference type="EMBL" id="KAI9635569.1"/>
    </source>
</evidence>
<comment type="similarity">
    <text evidence="9">Belongs to the peptidase C19 family. PAN2 subfamily.</text>
</comment>
<keyword evidence="13" id="KW-1185">Reference proteome</keyword>
<dbReference type="InterPro" id="IPR048841">
    <property type="entry name" value="PAN2_N"/>
</dbReference>
<dbReference type="GO" id="GO:0003676">
    <property type="term" value="F:nucleic acid binding"/>
    <property type="evidence" value="ECO:0007669"/>
    <property type="project" value="InterPro"/>
</dbReference>
<comment type="caution">
    <text evidence="12">The sequence shown here is derived from an EMBL/GenBank/DDBJ whole genome shotgun (WGS) entry which is preliminary data.</text>
</comment>
<name>A0AA38H9X4_9TREE</name>
<keyword evidence="3" id="KW-0853">WD repeat</keyword>
<dbReference type="HAMAP" id="MF_03182">
    <property type="entry name" value="PAN2"/>
    <property type="match status" value="1"/>
</dbReference>
<comment type="caution">
    <text evidence="9">Lacks conserved residue(s) required for the propagation of feature annotation.</text>
</comment>
<dbReference type="Pfam" id="PF13423">
    <property type="entry name" value="UCH_1"/>
    <property type="match status" value="1"/>
</dbReference>
<evidence type="ECO:0000313" key="13">
    <source>
        <dbReference type="Proteomes" id="UP001164286"/>
    </source>
</evidence>
<evidence type="ECO:0000256" key="1">
    <source>
        <dbReference type="ARBA" id="ARBA00004496"/>
    </source>
</evidence>
<reference evidence="12" key="1">
    <citation type="journal article" date="2022" name="G3 (Bethesda)">
        <title>High quality genome of the basidiomycete yeast Dioszegia hungarica PDD-24b-2 isolated from cloud water.</title>
        <authorList>
            <person name="Jarrige D."/>
            <person name="Haridas S."/>
            <person name="Bleykasten-Grosshans C."/>
            <person name="Joly M."/>
            <person name="Nadalig T."/>
            <person name="Sancelme M."/>
            <person name="Vuilleumier S."/>
            <person name="Grigoriev I.V."/>
            <person name="Amato P."/>
            <person name="Bringel F."/>
        </authorList>
    </citation>
    <scope>NUCLEOTIDE SEQUENCE</scope>
    <source>
        <strain evidence="12">PDD-24b-2</strain>
    </source>
</reference>
<dbReference type="GO" id="GO:0006397">
    <property type="term" value="P:mRNA processing"/>
    <property type="evidence" value="ECO:0007669"/>
    <property type="project" value="UniProtKB-KW"/>
</dbReference>
<dbReference type="PANTHER" id="PTHR15728">
    <property type="entry name" value="DEADENYLATION COMPLEX CATALYTIC SUBUNIT PAN2"/>
    <property type="match status" value="1"/>
</dbReference>
<dbReference type="SMART" id="SM00479">
    <property type="entry name" value="EXOIII"/>
    <property type="match status" value="1"/>
</dbReference>
<feature type="region of interest" description="Disordered" evidence="10">
    <location>
        <begin position="1117"/>
        <end position="1192"/>
    </location>
</feature>
<feature type="compositionally biased region" description="Pro residues" evidence="10">
    <location>
        <begin position="1125"/>
        <end position="1135"/>
    </location>
</feature>
<protein>
    <recommendedName>
        <fullName evidence="9">PAN2-PAN3 deadenylation complex catalytic subunit PAN2</fullName>
        <ecNumber evidence="9">3.1.13.4</ecNumber>
    </recommendedName>
    <alternativeName>
        <fullName evidence="9">PAB1P-dependent poly(A)-specific ribonuclease</fullName>
    </alternativeName>
    <alternativeName>
        <fullName evidence="9">Poly(A)-nuclease deadenylation complex subunit 2</fullName>
        <shortName evidence="9">PAN deadenylation complex subunit 2</shortName>
    </alternativeName>
</protein>
<dbReference type="InterPro" id="IPR013520">
    <property type="entry name" value="Ribonucl_H"/>
</dbReference>
<comment type="activity regulation">
    <text evidence="9">Positively regulated by the regulatory subunit PAN3.</text>
</comment>
<comment type="cofactor">
    <cofactor evidence="9">
        <name>a divalent metal cation</name>
        <dbReference type="ChEBI" id="CHEBI:60240"/>
    </cofactor>
    <text evidence="9">Binds 2 metal cations per subunit in the catalytic exonuclease domain.</text>
</comment>
<dbReference type="InterPro" id="IPR030843">
    <property type="entry name" value="PAN2"/>
</dbReference>
<dbReference type="InterPro" id="IPR012337">
    <property type="entry name" value="RNaseH-like_sf"/>
</dbReference>
<dbReference type="SUPFAM" id="SSF54001">
    <property type="entry name" value="Cysteine proteinases"/>
    <property type="match status" value="1"/>
</dbReference>
<keyword evidence="2 9" id="KW-0963">Cytoplasm</keyword>
<dbReference type="InterPro" id="IPR028889">
    <property type="entry name" value="USP"/>
</dbReference>
<keyword evidence="7 9" id="KW-0378">Hydrolase</keyword>
<dbReference type="GO" id="GO:0031251">
    <property type="term" value="C:PAN complex"/>
    <property type="evidence" value="ECO:0007669"/>
    <property type="project" value="UniProtKB-UniRule"/>
</dbReference>
<comment type="subunit">
    <text evidence="9">Forms a heterotrimer with an asymmetric homodimer of the regulatory subunit PAN3 to form the poly(A)-nuclease (PAN) deadenylation complex.</text>
</comment>
<keyword evidence="8 9" id="KW-0269">Exonuclease</keyword>
<dbReference type="GO" id="GO:0000932">
    <property type="term" value="C:P-body"/>
    <property type="evidence" value="ECO:0007669"/>
    <property type="project" value="TreeGrafter"/>
</dbReference>
<feature type="binding site" evidence="9">
    <location>
        <position position="910"/>
    </location>
    <ligand>
        <name>a divalent metal cation</name>
        <dbReference type="ChEBI" id="CHEBI:60240"/>
        <note>catalytic</note>
    </ligand>
</feature>
<dbReference type="EMBL" id="JAKWFO010000005">
    <property type="protein sequence ID" value="KAI9635569.1"/>
    <property type="molecule type" value="Genomic_DNA"/>
</dbReference>
<evidence type="ECO:0000256" key="10">
    <source>
        <dbReference type="SAM" id="MobiDB-lite"/>
    </source>
</evidence>
<accession>A0AA38H9X4</accession>
<dbReference type="InterPro" id="IPR050785">
    <property type="entry name" value="PAN2-PAN3_catalytic_subunit"/>
</dbReference>
<dbReference type="AlphaFoldDB" id="A0AA38H9X4"/>
<dbReference type="CDD" id="cd06143">
    <property type="entry name" value="PAN2_exo"/>
    <property type="match status" value="1"/>
</dbReference>
<organism evidence="12 13">
    <name type="scientific">Dioszegia hungarica</name>
    <dbReference type="NCBI Taxonomy" id="4972"/>
    <lineage>
        <taxon>Eukaryota</taxon>
        <taxon>Fungi</taxon>
        <taxon>Dikarya</taxon>
        <taxon>Basidiomycota</taxon>
        <taxon>Agaricomycotina</taxon>
        <taxon>Tremellomycetes</taxon>
        <taxon>Tremellales</taxon>
        <taxon>Bulleribasidiaceae</taxon>
        <taxon>Dioszegia</taxon>
    </lineage>
</organism>
<comment type="domain">
    <text evidence="9">Contains a pseudo-UCH domain. This ubiquitin C-terminal hydrolase (UCH)-like or ubiquitin specific protease (USP)-like domain is predicted to be catalytically inactive because it lacks the active site catalytic triad characteristic of thiol proteases, with residues at the equivalent structural positions that are incompatible with catalysis, and it cannot bind ubiquitin. It functions as a structural scaffold for intra- and intermolecular interactions in the complex.</text>
</comment>
<dbReference type="GO" id="GO:0046872">
    <property type="term" value="F:metal ion binding"/>
    <property type="evidence" value="ECO:0007669"/>
    <property type="project" value="UniProtKB-KW"/>
</dbReference>
<dbReference type="SUPFAM" id="SSF50978">
    <property type="entry name" value="WD40 repeat-like"/>
    <property type="match status" value="1"/>
</dbReference>
<proteinExistence type="inferred from homology"/>
<dbReference type="SUPFAM" id="SSF53098">
    <property type="entry name" value="Ribonuclease H-like"/>
    <property type="match status" value="1"/>
</dbReference>
<evidence type="ECO:0000256" key="4">
    <source>
        <dbReference type="ARBA" id="ARBA00022664"/>
    </source>
</evidence>
<feature type="compositionally biased region" description="Basic and acidic residues" evidence="10">
    <location>
        <begin position="443"/>
        <end position="459"/>
    </location>
</feature>
<dbReference type="Proteomes" id="UP001164286">
    <property type="component" value="Unassembled WGS sequence"/>
</dbReference>
<comment type="function">
    <text evidence="9">Catalytic subunit of the poly(A)-nuclease (PAN) deadenylation complex, one of two cytoplasmic mRNA deadenylases involved in mRNA turnover. PAN specifically shortens poly(A) tails of RNA and the activity is stimulated by poly(A)-binding protein PAB1. PAN deadenylation is followed by rapid degradation of the shortened mRNA tails by the CCR4-NOT complex. Deadenylated mRNAs are then degraded by two alternative mechanisms, namely exosome-mediated 3'-5' exonucleolytic degradation, or deadenlyation-dependent mRNA decaping and subsequent 5'-3' exonucleolytic degradation by XRN1. May also be involved in post-transcriptional maturation of mRNA poly(A) tails.</text>
</comment>
<dbReference type="Gene3D" id="2.130.10.10">
    <property type="entry name" value="YVTN repeat-like/Quinoprotein amine dehydrogenase"/>
    <property type="match status" value="1"/>
</dbReference>
<feature type="domain" description="USP" evidence="11">
    <location>
        <begin position="506"/>
        <end position="855"/>
    </location>
</feature>
<comment type="domain">
    <text evidence="9">The linker, or PAN3 interaction domain (PID), between the WD40 repeats and the pseudo-UCH domain mediates interaction with PAN3.</text>
</comment>
<dbReference type="InterPro" id="IPR036397">
    <property type="entry name" value="RNaseH_sf"/>
</dbReference>